<sequence>MSSSPHHIEAIIDEGTSNAWSKEWSRKFPEAKVLHLSTYHLDHIPLSEALKTGTQANGCTKPKPRFRFEARWCLYENSKEVVQKSWNLKREFDPGLQVFNGIRNCRLGLLT</sequence>
<dbReference type="Proteomes" id="UP001454036">
    <property type="component" value="Unassembled WGS sequence"/>
</dbReference>
<dbReference type="AlphaFoldDB" id="A0AAV3PFM4"/>
<gene>
    <name evidence="1" type="ORF">LIER_37127</name>
</gene>
<reference evidence="1 2" key="1">
    <citation type="submission" date="2024-01" db="EMBL/GenBank/DDBJ databases">
        <title>The complete chloroplast genome sequence of Lithospermum erythrorhizon: insights into the phylogenetic relationship among Boraginaceae species and the maternal lineages of purple gromwells.</title>
        <authorList>
            <person name="Okada T."/>
            <person name="Watanabe K."/>
        </authorList>
    </citation>
    <scope>NUCLEOTIDE SEQUENCE [LARGE SCALE GENOMIC DNA]</scope>
</reference>
<comment type="caution">
    <text evidence="1">The sequence shown here is derived from an EMBL/GenBank/DDBJ whole genome shotgun (WGS) entry which is preliminary data.</text>
</comment>
<dbReference type="EMBL" id="BAABME010017563">
    <property type="protein sequence ID" value="GAA0150532.1"/>
    <property type="molecule type" value="Genomic_DNA"/>
</dbReference>
<evidence type="ECO:0000313" key="2">
    <source>
        <dbReference type="Proteomes" id="UP001454036"/>
    </source>
</evidence>
<keyword evidence="2" id="KW-1185">Reference proteome</keyword>
<name>A0AAV3PFM4_LITER</name>
<organism evidence="1 2">
    <name type="scientific">Lithospermum erythrorhizon</name>
    <name type="common">Purple gromwell</name>
    <name type="synonym">Lithospermum officinale var. erythrorhizon</name>
    <dbReference type="NCBI Taxonomy" id="34254"/>
    <lineage>
        <taxon>Eukaryota</taxon>
        <taxon>Viridiplantae</taxon>
        <taxon>Streptophyta</taxon>
        <taxon>Embryophyta</taxon>
        <taxon>Tracheophyta</taxon>
        <taxon>Spermatophyta</taxon>
        <taxon>Magnoliopsida</taxon>
        <taxon>eudicotyledons</taxon>
        <taxon>Gunneridae</taxon>
        <taxon>Pentapetalae</taxon>
        <taxon>asterids</taxon>
        <taxon>lamiids</taxon>
        <taxon>Boraginales</taxon>
        <taxon>Boraginaceae</taxon>
        <taxon>Boraginoideae</taxon>
        <taxon>Lithospermeae</taxon>
        <taxon>Lithospermum</taxon>
    </lineage>
</organism>
<evidence type="ECO:0000313" key="1">
    <source>
        <dbReference type="EMBL" id="GAA0150532.1"/>
    </source>
</evidence>
<proteinExistence type="predicted"/>
<protein>
    <submittedName>
        <fullName evidence="1">Uncharacterized protein</fullName>
    </submittedName>
</protein>
<accession>A0AAV3PFM4</accession>